<comment type="caution">
    <text evidence="1">The sequence shown here is derived from an EMBL/GenBank/DDBJ whole genome shotgun (WGS) entry which is preliminary data.</text>
</comment>
<gene>
    <name evidence="1" type="ORF">THF1A12_50290</name>
</gene>
<organism evidence="1 2">
    <name type="scientific">Vibrio jasicida</name>
    <dbReference type="NCBI Taxonomy" id="766224"/>
    <lineage>
        <taxon>Bacteria</taxon>
        <taxon>Pseudomonadati</taxon>
        <taxon>Pseudomonadota</taxon>
        <taxon>Gammaproteobacteria</taxon>
        <taxon>Vibrionales</taxon>
        <taxon>Vibrionaceae</taxon>
        <taxon>Vibrio</taxon>
    </lineage>
</organism>
<reference evidence="1" key="1">
    <citation type="submission" date="2022-01" db="EMBL/GenBank/DDBJ databases">
        <authorList>
            <person name="Lagorce A."/>
        </authorList>
    </citation>
    <scope>NUCLEOTIDE SEQUENCE</scope>
    <source>
        <strain evidence="1">Th15_F1_A12</strain>
    </source>
</reference>
<proteinExistence type="predicted"/>
<accession>A0AAU9QXS0</accession>
<dbReference type="AlphaFoldDB" id="A0AAU9QXS0"/>
<dbReference type="EMBL" id="CAKMUD010000105">
    <property type="protein sequence ID" value="CAH1601876.1"/>
    <property type="molecule type" value="Genomic_DNA"/>
</dbReference>
<protein>
    <submittedName>
        <fullName evidence="1">Uncharacterized protein</fullName>
    </submittedName>
</protein>
<evidence type="ECO:0000313" key="1">
    <source>
        <dbReference type="EMBL" id="CAH1601876.1"/>
    </source>
</evidence>
<name>A0AAU9QXS0_9VIBR</name>
<sequence length="155" mass="17743">MKKLFLDYITEDEGRQLAPDDWITYIQNSIGESVRLMLSESGKATNYNEVRKVLESKGAFRQLCTQSFSSLPEKSQALVNRFVAYNDDYILLLCSGPFLYETIEVNDSDKYAVHCIGTGVESLQPGDPRIYETLLNFESVKAVPQRLEFEQYPNH</sequence>
<dbReference type="RefSeq" id="WP_409589788.1">
    <property type="nucleotide sequence ID" value="NZ_CAKMTZ010000104.1"/>
</dbReference>
<evidence type="ECO:0000313" key="2">
    <source>
        <dbReference type="Proteomes" id="UP001295462"/>
    </source>
</evidence>
<dbReference type="Proteomes" id="UP001295462">
    <property type="component" value="Unassembled WGS sequence"/>
</dbReference>